<comment type="subcellular location">
    <subcellularLocation>
        <location evidence="1">Secreted</location>
        <location evidence="1">Extracellular space</location>
        <location evidence="1">Apoplast</location>
    </subcellularLocation>
</comment>
<keyword evidence="7" id="KW-0379">Hydroxylation</keyword>
<dbReference type="GO" id="GO:0048364">
    <property type="term" value="P:root development"/>
    <property type="evidence" value="ECO:0007669"/>
    <property type="project" value="InterPro"/>
</dbReference>
<reference evidence="10" key="1">
    <citation type="submission" date="2024-03" db="EMBL/GenBank/DDBJ databases">
        <title>WGS assembly of Saponaria officinalis var. Norfolk2.</title>
        <authorList>
            <person name="Jenkins J."/>
            <person name="Shu S."/>
            <person name="Grimwood J."/>
            <person name="Barry K."/>
            <person name="Goodstein D."/>
            <person name="Schmutz J."/>
            <person name="Leebens-Mack J."/>
            <person name="Osbourn A."/>
        </authorList>
    </citation>
    <scope>NUCLEOTIDE SEQUENCE [LARGE SCALE GENOMIC DNA]</scope>
    <source>
        <strain evidence="10">JIC</strain>
    </source>
</reference>
<comment type="caution">
    <text evidence="10">The sequence shown here is derived from an EMBL/GenBank/DDBJ whole genome shotgun (WGS) entry which is preliminary data.</text>
</comment>
<dbReference type="PANTHER" id="PTHR33348:SF44">
    <property type="entry name" value="PRECURSOR OF CEP6"/>
    <property type="match status" value="1"/>
</dbReference>
<keyword evidence="3" id="KW-0052">Apoplast</keyword>
<evidence type="ECO:0000256" key="5">
    <source>
        <dbReference type="ARBA" id="ARBA00022702"/>
    </source>
</evidence>
<dbReference type="AlphaFoldDB" id="A0AAW1K8D7"/>
<evidence type="ECO:0000313" key="11">
    <source>
        <dbReference type="Proteomes" id="UP001443914"/>
    </source>
</evidence>
<dbReference type="GO" id="GO:1902025">
    <property type="term" value="P:nitrate import"/>
    <property type="evidence" value="ECO:0007669"/>
    <property type="project" value="TreeGrafter"/>
</dbReference>
<dbReference type="InterPro" id="IPR033250">
    <property type="entry name" value="CEP"/>
</dbReference>
<comment type="similarity">
    <text evidence="2">Belongs to the C-terminally encoded plant signaling peptide (CEP) family.</text>
</comment>
<evidence type="ECO:0000256" key="3">
    <source>
        <dbReference type="ARBA" id="ARBA00022523"/>
    </source>
</evidence>
<keyword evidence="11" id="KW-1185">Reference proteome</keyword>
<dbReference type="PANTHER" id="PTHR33348">
    <property type="entry name" value="PRECURSOR OF CEP5"/>
    <property type="match status" value="1"/>
</dbReference>
<dbReference type="GO" id="GO:0048046">
    <property type="term" value="C:apoplast"/>
    <property type="evidence" value="ECO:0007669"/>
    <property type="project" value="UniProtKB-SubCell"/>
</dbReference>
<name>A0AAW1K8D7_SAPOF</name>
<organism evidence="10 11">
    <name type="scientific">Saponaria officinalis</name>
    <name type="common">Common soapwort</name>
    <name type="synonym">Lychnis saponaria</name>
    <dbReference type="NCBI Taxonomy" id="3572"/>
    <lineage>
        <taxon>Eukaryota</taxon>
        <taxon>Viridiplantae</taxon>
        <taxon>Streptophyta</taxon>
        <taxon>Embryophyta</taxon>
        <taxon>Tracheophyta</taxon>
        <taxon>Spermatophyta</taxon>
        <taxon>Magnoliopsida</taxon>
        <taxon>eudicotyledons</taxon>
        <taxon>Gunneridae</taxon>
        <taxon>Pentapetalae</taxon>
        <taxon>Caryophyllales</taxon>
        <taxon>Caryophyllaceae</taxon>
        <taxon>Caryophylleae</taxon>
        <taxon>Saponaria</taxon>
    </lineage>
</organism>
<dbReference type="GO" id="GO:0005179">
    <property type="term" value="F:hormone activity"/>
    <property type="evidence" value="ECO:0007669"/>
    <property type="project" value="UniProtKB-KW"/>
</dbReference>
<evidence type="ECO:0000256" key="9">
    <source>
        <dbReference type="SAM" id="SignalP"/>
    </source>
</evidence>
<keyword evidence="5" id="KW-0372">Hormone</keyword>
<dbReference type="Proteomes" id="UP001443914">
    <property type="component" value="Unassembled WGS sequence"/>
</dbReference>
<feature type="compositionally biased region" description="Polar residues" evidence="8">
    <location>
        <begin position="109"/>
        <end position="132"/>
    </location>
</feature>
<feature type="compositionally biased region" description="Basic and acidic residues" evidence="8">
    <location>
        <begin position="74"/>
        <end position="96"/>
    </location>
</feature>
<evidence type="ECO:0000256" key="4">
    <source>
        <dbReference type="ARBA" id="ARBA00022525"/>
    </source>
</evidence>
<feature type="signal peptide" evidence="9">
    <location>
        <begin position="1"/>
        <end position="25"/>
    </location>
</feature>
<sequence length="240" mass="26281">MVRAHTIGTLALFLTLLAQMLSTEGRAIKSPSVKITSQETSSKIPQTNTYEKNLPSLETTHKLPKGDTLIDSPNVKKVDSDGQGDRDILKSHDDNHSLAPRRSIIHSPGHSSTNQIPKSPRTWTNIPASTYDNRLKTPGHSIGAADAKESSNEANLRNTVRKLSRSPPSFFFTASAMAHENEFRPTAPGTSPGAGHADTTKYEKEESSHCLHNKCTDDLRPTAPGDSPRSRSFFCKQQLQ</sequence>
<evidence type="ECO:0000256" key="2">
    <source>
        <dbReference type="ARBA" id="ARBA00008963"/>
    </source>
</evidence>
<evidence type="ECO:0000313" key="10">
    <source>
        <dbReference type="EMBL" id="KAK9713510.1"/>
    </source>
</evidence>
<dbReference type="GO" id="GO:2000280">
    <property type="term" value="P:regulation of root development"/>
    <property type="evidence" value="ECO:0007669"/>
    <property type="project" value="TreeGrafter"/>
</dbReference>
<gene>
    <name evidence="10" type="ORF">RND81_06G032000</name>
</gene>
<evidence type="ECO:0000256" key="8">
    <source>
        <dbReference type="SAM" id="MobiDB-lite"/>
    </source>
</evidence>
<proteinExistence type="inferred from homology"/>
<feature type="compositionally biased region" description="Basic and acidic residues" evidence="8">
    <location>
        <begin position="198"/>
        <end position="220"/>
    </location>
</feature>
<protein>
    <submittedName>
        <fullName evidence="10">Uncharacterized protein</fullName>
    </submittedName>
</protein>
<evidence type="ECO:0000256" key="1">
    <source>
        <dbReference type="ARBA" id="ARBA00004271"/>
    </source>
</evidence>
<keyword evidence="6 9" id="KW-0732">Signal</keyword>
<dbReference type="GO" id="GO:1901371">
    <property type="term" value="P:regulation of leaf morphogenesis"/>
    <property type="evidence" value="ECO:0007669"/>
    <property type="project" value="TreeGrafter"/>
</dbReference>
<feature type="region of interest" description="Disordered" evidence="8">
    <location>
        <begin position="184"/>
        <end position="240"/>
    </location>
</feature>
<keyword evidence="4" id="KW-0964">Secreted</keyword>
<evidence type="ECO:0000256" key="6">
    <source>
        <dbReference type="ARBA" id="ARBA00022729"/>
    </source>
</evidence>
<feature type="region of interest" description="Disordered" evidence="8">
    <location>
        <begin position="58"/>
        <end position="154"/>
    </location>
</feature>
<dbReference type="EMBL" id="JBDFQZ010000006">
    <property type="protein sequence ID" value="KAK9713510.1"/>
    <property type="molecule type" value="Genomic_DNA"/>
</dbReference>
<evidence type="ECO:0000256" key="7">
    <source>
        <dbReference type="ARBA" id="ARBA00023278"/>
    </source>
</evidence>
<accession>A0AAW1K8D7</accession>
<feature type="chain" id="PRO_5043844757" evidence="9">
    <location>
        <begin position="26"/>
        <end position="240"/>
    </location>
</feature>
<dbReference type="GO" id="GO:0006995">
    <property type="term" value="P:cellular response to nitrogen starvation"/>
    <property type="evidence" value="ECO:0007669"/>
    <property type="project" value="UniProtKB-ARBA"/>
</dbReference>